<feature type="region of interest" description="Disordered" evidence="2">
    <location>
        <begin position="434"/>
        <end position="458"/>
    </location>
</feature>
<evidence type="ECO:0000256" key="1">
    <source>
        <dbReference type="SAM" id="Coils"/>
    </source>
</evidence>
<sequence>MFSLPSGESLDADIDLAVTLTQFPFDFGFVSYFRPRQRTPCAHRLICAGSGVGWLAEGEGKTEYLAGPAAEAKLLALDDEFELRARGGRWTQLEFENVAQRLLVAFNDPEDLGALLPAELVGTPVAPKDLALLTENLVNSEEVRGAFAFQDGLLICAEGDFPGEASDLAASAEEQLQSLRSFSEQYGSKSLRRFTLVLAEGTLLLAETGDAVLGLWTDHSADHTAIISNAATLLQQTDTVAEEGLSAEELPAGFIAKETKGGVDKLIQHLVQAEEDLTTGYVQAIPNEGDPICLLLHEGVPSGIQSGGEDTIATATHGLTSASSRLQLHRLDRFSRLVLSSGTLQKFSLAAFCSEMTTTRTRSEARKKLLRGRLDRLYRFQLGLEAMDAARQRWMIAEDTPAPTSVLPVSTKGRVLQPAQGEIRAKIERLEKSRTRLEGEKTRLETQLENSKASTEAGQGEIEALQVNIEEGRDRREELSHQLDSTQLSLRQADEAREEETIRAAKLARRVSELEHQVHERAEELASALGEMESRKELLDALEGLLQQEVRVKTELDTDEQRLREVRQLIDHDEQVQRILHEQVAAQRDRQRQAKAELSELERRIGEQRDELKATEAEAHANRQLLEQDRLRNKEIERRHTLIQSELRELMEERRQLLRELGDLDARRGQAQTELISLIEQSEELQDVHETALLDIEEAERIRFRLQEEPLAKALLGDDSGLAALEPVLERIDAARSRGYSVVLLDKAIERGLRVIQHTVEEVGRTPRYLLSNEVMDLLERQAPETAGTVRGLTRWSVQNRLEHRLAETVQNVVLDLEALLNDYEQATTMLIQLREVLRTMIELGLPPEEVQPLQAYSHMPEALPTIATAVRRLLDTTLNDIYLEADRRDSGAAATLESTIETLESLVARLDASGLTGDEPEGRLWAFQITGALPFEELGLAESERPAIDDDSLQNSAATVQNGGGSNAGTSTQDSVATAQPQTEKPISEETWEPIEPPLEQSGTDVSSRLSAGLAPATIVESAADVDELSQLDAQLSQLDSDESKRQGTVRGIAPPLDSEEREALDSLEQELADLDI</sequence>
<organism evidence="3">
    <name type="scientific">uncultured marine group II/III euryarchaeote KM3_109_G01</name>
    <dbReference type="NCBI Taxonomy" id="1457850"/>
    <lineage>
        <taxon>Archaea</taxon>
        <taxon>Methanobacteriati</taxon>
        <taxon>Methanobacteriota</taxon>
        <taxon>environmental samples</taxon>
    </lineage>
</organism>
<accession>A0A075G6V3</accession>
<keyword evidence="1" id="KW-0175">Coiled coil</keyword>
<feature type="region of interest" description="Disordered" evidence="2">
    <location>
        <begin position="1039"/>
        <end position="1066"/>
    </location>
</feature>
<feature type="compositionally biased region" description="Polar residues" evidence="2">
    <location>
        <begin position="1002"/>
        <end position="1011"/>
    </location>
</feature>
<dbReference type="AlphaFoldDB" id="A0A075G6V3"/>
<proteinExistence type="predicted"/>
<protein>
    <submittedName>
        <fullName evidence="3">Uncharacterized protein</fullName>
    </submittedName>
</protein>
<name>A0A075G6V3_9EURY</name>
<evidence type="ECO:0000313" key="3">
    <source>
        <dbReference type="EMBL" id="AIE99338.1"/>
    </source>
</evidence>
<feature type="coiled-coil region" evidence="1">
    <location>
        <begin position="807"/>
        <end position="837"/>
    </location>
</feature>
<dbReference type="EMBL" id="KF900561">
    <property type="protein sequence ID" value="AIE99338.1"/>
    <property type="molecule type" value="Genomic_DNA"/>
</dbReference>
<evidence type="ECO:0000256" key="2">
    <source>
        <dbReference type="SAM" id="MobiDB-lite"/>
    </source>
</evidence>
<feature type="compositionally biased region" description="Basic and acidic residues" evidence="2">
    <location>
        <begin position="434"/>
        <end position="446"/>
    </location>
</feature>
<feature type="region of interest" description="Disordered" evidence="2">
    <location>
        <begin position="957"/>
        <end position="1011"/>
    </location>
</feature>
<feature type="compositionally biased region" description="Polar residues" evidence="2">
    <location>
        <begin position="969"/>
        <end position="986"/>
    </location>
</feature>
<feature type="compositionally biased region" description="Polar residues" evidence="2">
    <location>
        <begin position="447"/>
        <end position="457"/>
    </location>
</feature>
<feature type="coiled-coil region" evidence="1">
    <location>
        <begin position="584"/>
        <end position="702"/>
    </location>
</feature>
<reference evidence="3" key="1">
    <citation type="journal article" date="2014" name="Genome Biol. Evol.">
        <title>Pangenome evidence for extensive interdomain horizontal transfer affecting lineage core and shell genes in uncultured planktonic thaumarchaeota and euryarchaeota.</title>
        <authorList>
            <person name="Deschamps P."/>
            <person name="Zivanovic Y."/>
            <person name="Moreira D."/>
            <person name="Rodriguez-Valera F."/>
            <person name="Lopez-Garcia P."/>
        </authorList>
    </citation>
    <scope>NUCLEOTIDE SEQUENCE</scope>
</reference>
<dbReference type="Gene3D" id="3.30.450.30">
    <property type="entry name" value="Dynein light chain 2a, cytoplasmic"/>
    <property type="match status" value="1"/>
</dbReference>